<accession>A0AAW9PXP0</accession>
<evidence type="ECO:0000256" key="7">
    <source>
        <dbReference type="ARBA" id="ARBA00047899"/>
    </source>
</evidence>
<comment type="catalytic activity">
    <reaction evidence="7">
        <text>L-threonyl-[protein] + ATP = O-phospho-L-threonyl-[protein] + ADP + H(+)</text>
        <dbReference type="Rhea" id="RHEA:46608"/>
        <dbReference type="Rhea" id="RHEA-COMP:11060"/>
        <dbReference type="Rhea" id="RHEA-COMP:11605"/>
        <dbReference type="ChEBI" id="CHEBI:15378"/>
        <dbReference type="ChEBI" id="CHEBI:30013"/>
        <dbReference type="ChEBI" id="CHEBI:30616"/>
        <dbReference type="ChEBI" id="CHEBI:61977"/>
        <dbReference type="ChEBI" id="CHEBI:456216"/>
        <dbReference type="EC" id="2.7.11.1"/>
    </reaction>
</comment>
<dbReference type="PROSITE" id="PS00108">
    <property type="entry name" value="PROTEIN_KINASE_ST"/>
    <property type="match status" value="1"/>
</dbReference>
<dbReference type="PANTHER" id="PTHR24363">
    <property type="entry name" value="SERINE/THREONINE PROTEIN KINASE"/>
    <property type="match status" value="1"/>
</dbReference>
<evidence type="ECO:0000256" key="2">
    <source>
        <dbReference type="ARBA" id="ARBA00022527"/>
    </source>
</evidence>
<proteinExistence type="predicted"/>
<dbReference type="Proteomes" id="UP001333818">
    <property type="component" value="Unassembled WGS sequence"/>
</dbReference>
<keyword evidence="2" id="KW-0723">Serine/threonine-protein kinase</keyword>
<dbReference type="GO" id="GO:0005524">
    <property type="term" value="F:ATP binding"/>
    <property type="evidence" value="ECO:0007669"/>
    <property type="project" value="UniProtKB-UniRule"/>
</dbReference>
<evidence type="ECO:0000256" key="5">
    <source>
        <dbReference type="ARBA" id="ARBA00022777"/>
    </source>
</evidence>
<dbReference type="InterPro" id="IPR011009">
    <property type="entry name" value="Kinase-like_dom_sf"/>
</dbReference>
<dbReference type="SUPFAM" id="SSF56112">
    <property type="entry name" value="Protein kinase-like (PK-like)"/>
    <property type="match status" value="1"/>
</dbReference>
<dbReference type="InterPro" id="IPR017441">
    <property type="entry name" value="Protein_kinase_ATP_BS"/>
</dbReference>
<keyword evidence="13" id="KW-1185">Reference proteome</keyword>
<reference evidence="12" key="1">
    <citation type="submission" date="2024-01" db="EMBL/GenBank/DDBJ databases">
        <title>Bank of Algae and Cyanobacteria of the Azores (BACA) strain genomes.</title>
        <authorList>
            <person name="Luz R."/>
            <person name="Cordeiro R."/>
            <person name="Fonseca A."/>
            <person name="Goncalves V."/>
        </authorList>
    </citation>
    <scope>NUCLEOTIDE SEQUENCE</scope>
    <source>
        <strain evidence="12">BACA0141</strain>
    </source>
</reference>
<evidence type="ECO:0000313" key="12">
    <source>
        <dbReference type="EMBL" id="MEE3717626.1"/>
    </source>
</evidence>
<feature type="domain" description="Protein kinase" evidence="11">
    <location>
        <begin position="15"/>
        <end position="273"/>
    </location>
</feature>
<comment type="caution">
    <text evidence="12">The sequence shown here is derived from an EMBL/GenBank/DDBJ whole genome shotgun (WGS) entry which is preliminary data.</text>
</comment>
<sequence>MSAQHHEGDIIAQKYRIINILGQGGMGVTYSALDQKTNQKVALKVMSLQRADDFKILELFEREAKILSQLNHPAIPRYLDYFQIDRPRDRLFYIVQQLADGQSLASLVEKGWKPNELEVKQIAEKVLEVLVYLQQLTPPVIHRDIKPQNIIYAPNGTLFLVDFGAVQDTYHNSLTGGSTVVGTYGFMAPEQFRGQANLVTDLYGLGTTLIFLLTQKAPSDLPQKKLKVNFRPHVQISKQFAGWIDRAIEPIAEDRFASTAEALAVLQGKQEFTQSTAKATRPVDSRITLIDNGERLIAEIPSVGLQSNYSRLFMSLPIAWNVILLLFILIVFVYFTWIRSTYSSIGLTYSELFVGLSIFVAFGLIGIWISIKFLLSVLSRFRLVIDPTYFHYQRWFLNFCLQDVKGETAHIIKADLKNSGLALFNRNSAIQVCSLVVKRKPYRFGAFLSEPEKQWLIAEIDRFLQKQKLQLNAGS</sequence>
<evidence type="ECO:0000313" key="13">
    <source>
        <dbReference type="Proteomes" id="UP001333818"/>
    </source>
</evidence>
<dbReference type="PANTHER" id="PTHR24363:SF0">
    <property type="entry name" value="SERINE_THREONINE KINASE LIKE DOMAIN CONTAINING 1"/>
    <property type="match status" value="1"/>
</dbReference>
<feature type="transmembrane region" description="Helical" evidence="10">
    <location>
        <begin position="352"/>
        <end position="375"/>
    </location>
</feature>
<dbReference type="GO" id="GO:0004674">
    <property type="term" value="F:protein serine/threonine kinase activity"/>
    <property type="evidence" value="ECO:0007669"/>
    <property type="project" value="UniProtKB-KW"/>
</dbReference>
<keyword evidence="10" id="KW-0812">Transmembrane</keyword>
<evidence type="ECO:0000256" key="9">
    <source>
        <dbReference type="PROSITE-ProRule" id="PRU10141"/>
    </source>
</evidence>
<dbReference type="InterPro" id="IPR000719">
    <property type="entry name" value="Prot_kinase_dom"/>
</dbReference>
<protein>
    <recommendedName>
        <fullName evidence="1">non-specific serine/threonine protein kinase</fullName>
        <ecNumber evidence="1">2.7.11.1</ecNumber>
    </recommendedName>
</protein>
<evidence type="ECO:0000256" key="6">
    <source>
        <dbReference type="ARBA" id="ARBA00022840"/>
    </source>
</evidence>
<dbReference type="RefSeq" id="WP_330484056.1">
    <property type="nucleotide sequence ID" value="NZ_JAZBJZ010000047.1"/>
</dbReference>
<keyword evidence="10" id="KW-1133">Transmembrane helix</keyword>
<evidence type="ECO:0000259" key="11">
    <source>
        <dbReference type="PROSITE" id="PS50011"/>
    </source>
</evidence>
<keyword evidence="4 9" id="KW-0547">Nucleotide-binding</keyword>
<feature type="transmembrane region" description="Helical" evidence="10">
    <location>
        <begin position="318"/>
        <end position="337"/>
    </location>
</feature>
<dbReference type="PROSITE" id="PS50011">
    <property type="entry name" value="PROTEIN_KINASE_DOM"/>
    <property type="match status" value="1"/>
</dbReference>
<dbReference type="PROSITE" id="PS00107">
    <property type="entry name" value="PROTEIN_KINASE_ATP"/>
    <property type="match status" value="1"/>
</dbReference>
<dbReference type="SMART" id="SM00220">
    <property type="entry name" value="S_TKc"/>
    <property type="match status" value="1"/>
</dbReference>
<dbReference type="CDD" id="cd14014">
    <property type="entry name" value="STKc_PknB_like"/>
    <property type="match status" value="1"/>
</dbReference>
<dbReference type="Pfam" id="PF00069">
    <property type="entry name" value="Pkinase"/>
    <property type="match status" value="1"/>
</dbReference>
<keyword evidence="3 12" id="KW-0808">Transferase</keyword>
<gene>
    <name evidence="12" type="ORF">V2H45_12750</name>
</gene>
<comment type="catalytic activity">
    <reaction evidence="8">
        <text>L-seryl-[protein] + ATP = O-phospho-L-seryl-[protein] + ADP + H(+)</text>
        <dbReference type="Rhea" id="RHEA:17989"/>
        <dbReference type="Rhea" id="RHEA-COMP:9863"/>
        <dbReference type="Rhea" id="RHEA-COMP:11604"/>
        <dbReference type="ChEBI" id="CHEBI:15378"/>
        <dbReference type="ChEBI" id="CHEBI:29999"/>
        <dbReference type="ChEBI" id="CHEBI:30616"/>
        <dbReference type="ChEBI" id="CHEBI:83421"/>
        <dbReference type="ChEBI" id="CHEBI:456216"/>
        <dbReference type="EC" id="2.7.11.1"/>
    </reaction>
</comment>
<dbReference type="InterPro" id="IPR008271">
    <property type="entry name" value="Ser/Thr_kinase_AS"/>
</dbReference>
<keyword evidence="6 9" id="KW-0067">ATP-binding</keyword>
<dbReference type="Gene3D" id="1.10.510.10">
    <property type="entry name" value="Transferase(Phosphotransferase) domain 1"/>
    <property type="match status" value="1"/>
</dbReference>
<dbReference type="EMBL" id="JAZBJZ010000047">
    <property type="protein sequence ID" value="MEE3717626.1"/>
    <property type="molecule type" value="Genomic_DNA"/>
</dbReference>
<evidence type="ECO:0000256" key="8">
    <source>
        <dbReference type="ARBA" id="ARBA00048679"/>
    </source>
</evidence>
<organism evidence="12 13">
    <name type="scientific">Tumidithrix elongata BACA0141</name>
    <dbReference type="NCBI Taxonomy" id="2716417"/>
    <lineage>
        <taxon>Bacteria</taxon>
        <taxon>Bacillati</taxon>
        <taxon>Cyanobacteriota</taxon>
        <taxon>Cyanophyceae</taxon>
        <taxon>Pseudanabaenales</taxon>
        <taxon>Pseudanabaenaceae</taxon>
        <taxon>Tumidithrix</taxon>
        <taxon>Tumidithrix elongata</taxon>
    </lineage>
</organism>
<feature type="binding site" evidence="9">
    <location>
        <position position="44"/>
    </location>
    <ligand>
        <name>ATP</name>
        <dbReference type="ChEBI" id="CHEBI:30616"/>
    </ligand>
</feature>
<evidence type="ECO:0000256" key="4">
    <source>
        <dbReference type="ARBA" id="ARBA00022741"/>
    </source>
</evidence>
<name>A0AAW9PXP0_9CYAN</name>
<keyword evidence="10" id="KW-0472">Membrane</keyword>
<evidence type="ECO:0000256" key="10">
    <source>
        <dbReference type="SAM" id="Phobius"/>
    </source>
</evidence>
<dbReference type="EC" id="2.7.11.1" evidence="1"/>
<evidence type="ECO:0000256" key="1">
    <source>
        <dbReference type="ARBA" id="ARBA00012513"/>
    </source>
</evidence>
<dbReference type="AlphaFoldDB" id="A0AAW9PXP0"/>
<keyword evidence="5 12" id="KW-0418">Kinase</keyword>
<dbReference type="Gene3D" id="3.30.200.20">
    <property type="entry name" value="Phosphorylase Kinase, domain 1"/>
    <property type="match status" value="1"/>
</dbReference>
<evidence type="ECO:0000256" key="3">
    <source>
        <dbReference type="ARBA" id="ARBA00022679"/>
    </source>
</evidence>